<accession>A0A2P2NGE2</accession>
<name>A0A2P2NGE2_RHIMU</name>
<protein>
    <submittedName>
        <fullName evidence="1">Uncharacterized protein</fullName>
    </submittedName>
</protein>
<reference evidence="1" key="1">
    <citation type="submission" date="2018-02" db="EMBL/GenBank/DDBJ databases">
        <title>Rhizophora mucronata_Transcriptome.</title>
        <authorList>
            <person name="Meera S.P."/>
            <person name="Sreeshan A."/>
            <person name="Augustine A."/>
        </authorList>
    </citation>
    <scope>NUCLEOTIDE SEQUENCE</scope>
    <source>
        <tissue evidence="1">Leaf</tissue>
    </source>
</reference>
<proteinExistence type="predicted"/>
<dbReference type="EMBL" id="GGEC01061029">
    <property type="protein sequence ID" value="MBX41513.1"/>
    <property type="molecule type" value="Transcribed_RNA"/>
</dbReference>
<sequence>MIVFDLTSNILNNTTLHYIYYSKNHQEFTRDRKRKNASV</sequence>
<dbReference type="AlphaFoldDB" id="A0A2P2NGE2"/>
<evidence type="ECO:0000313" key="1">
    <source>
        <dbReference type="EMBL" id="MBX41513.1"/>
    </source>
</evidence>
<organism evidence="1">
    <name type="scientific">Rhizophora mucronata</name>
    <name type="common">Asiatic mangrove</name>
    <dbReference type="NCBI Taxonomy" id="61149"/>
    <lineage>
        <taxon>Eukaryota</taxon>
        <taxon>Viridiplantae</taxon>
        <taxon>Streptophyta</taxon>
        <taxon>Embryophyta</taxon>
        <taxon>Tracheophyta</taxon>
        <taxon>Spermatophyta</taxon>
        <taxon>Magnoliopsida</taxon>
        <taxon>eudicotyledons</taxon>
        <taxon>Gunneridae</taxon>
        <taxon>Pentapetalae</taxon>
        <taxon>rosids</taxon>
        <taxon>fabids</taxon>
        <taxon>Malpighiales</taxon>
        <taxon>Rhizophoraceae</taxon>
        <taxon>Rhizophora</taxon>
    </lineage>
</organism>